<dbReference type="EMBL" id="FNQY01000018">
    <property type="protein sequence ID" value="SEA42812.1"/>
    <property type="molecule type" value="Genomic_DNA"/>
</dbReference>
<dbReference type="PANTHER" id="PTHR36057">
    <property type="match status" value="1"/>
</dbReference>
<protein>
    <recommendedName>
        <fullName evidence="4">DUF1223 domain-containing protein</fullName>
    </recommendedName>
</protein>
<dbReference type="InterPro" id="IPR010634">
    <property type="entry name" value="DUF1223"/>
</dbReference>
<sequence length="259" mass="27875">MKVQNQLSTIFRSLCLLIGLSLLMALFTSLQAQTGQKAPGFAVLELFTSEGCSSCPPAENLLAKIHAQTKGQPVYVLAYHVDYWDRAGWKDRFSQHSFSLRQYAYSSSLSAQVYTPQLVINGLTQGIGSEEPFVRDAIAKALAEKAKATMEMTLDKATAGAATVTYAVQGQVSGTRLEIALLQKQAVSQVRGGENKGRSLIHKGIVRALETYELSGHDKGTVRIALPAGFNKDAYDVIGFLQLPGSGAIIAAAPVLIRD</sequence>
<organism evidence="2 3">
    <name type="scientific">Arachidicoccus rhizosphaerae</name>
    <dbReference type="NCBI Taxonomy" id="551991"/>
    <lineage>
        <taxon>Bacteria</taxon>
        <taxon>Pseudomonadati</taxon>
        <taxon>Bacteroidota</taxon>
        <taxon>Chitinophagia</taxon>
        <taxon>Chitinophagales</taxon>
        <taxon>Chitinophagaceae</taxon>
        <taxon>Arachidicoccus</taxon>
    </lineage>
</organism>
<keyword evidence="1" id="KW-0732">Signal</keyword>
<dbReference type="PANTHER" id="PTHR36057:SF1">
    <property type="entry name" value="LIPOPROTEIN LIPID ATTACHMENT SITE-LIKE PROTEIN, PUTATIVE (DUF1223)-RELATED"/>
    <property type="match status" value="1"/>
</dbReference>
<evidence type="ECO:0008006" key="4">
    <source>
        <dbReference type="Google" id="ProtNLM"/>
    </source>
</evidence>
<reference evidence="2 3" key="1">
    <citation type="submission" date="2016-10" db="EMBL/GenBank/DDBJ databases">
        <authorList>
            <person name="de Groot N.N."/>
        </authorList>
    </citation>
    <scope>NUCLEOTIDE SEQUENCE [LARGE SCALE GENOMIC DNA]</scope>
    <source>
        <strain evidence="2 3">Vu-144</strain>
    </source>
</reference>
<dbReference type="Proteomes" id="UP000199041">
    <property type="component" value="Unassembled WGS sequence"/>
</dbReference>
<evidence type="ECO:0000256" key="1">
    <source>
        <dbReference type="SAM" id="SignalP"/>
    </source>
</evidence>
<dbReference type="RefSeq" id="WP_091399749.1">
    <property type="nucleotide sequence ID" value="NZ_FNQY01000018.1"/>
</dbReference>
<keyword evidence="3" id="KW-1185">Reference proteome</keyword>
<dbReference type="InterPro" id="IPR036249">
    <property type="entry name" value="Thioredoxin-like_sf"/>
</dbReference>
<evidence type="ECO:0000313" key="3">
    <source>
        <dbReference type="Proteomes" id="UP000199041"/>
    </source>
</evidence>
<feature type="chain" id="PRO_5011639118" description="DUF1223 domain-containing protein" evidence="1">
    <location>
        <begin position="33"/>
        <end position="259"/>
    </location>
</feature>
<dbReference type="Pfam" id="PF06764">
    <property type="entry name" value="DUF1223"/>
    <property type="match status" value="1"/>
</dbReference>
<accession>A0A1H4B4L2</accession>
<dbReference type="AlphaFoldDB" id="A0A1H4B4L2"/>
<feature type="signal peptide" evidence="1">
    <location>
        <begin position="1"/>
        <end position="32"/>
    </location>
</feature>
<dbReference type="STRING" id="551991.SAMN05192529_11830"/>
<evidence type="ECO:0000313" key="2">
    <source>
        <dbReference type="EMBL" id="SEA42812.1"/>
    </source>
</evidence>
<dbReference type="SUPFAM" id="SSF52833">
    <property type="entry name" value="Thioredoxin-like"/>
    <property type="match status" value="1"/>
</dbReference>
<proteinExistence type="predicted"/>
<gene>
    <name evidence="2" type="ORF">SAMN05192529_11830</name>
</gene>
<name>A0A1H4B4L2_9BACT</name>
<dbReference type="OrthoDB" id="9808254at2"/>